<evidence type="ECO:0000256" key="6">
    <source>
        <dbReference type="ARBA" id="ARBA00023242"/>
    </source>
</evidence>
<proteinExistence type="inferred from homology"/>
<name>A0A9Q0CQV6_9POAL</name>
<dbReference type="InterPro" id="IPR037818">
    <property type="entry name" value="TAF8"/>
</dbReference>
<protein>
    <recommendedName>
        <fullName evidence="3">Transcription initiation factor TFIID subunit 8</fullName>
    </recommendedName>
</protein>
<dbReference type="GO" id="GO:0005669">
    <property type="term" value="C:transcription factor TFIID complex"/>
    <property type="evidence" value="ECO:0007669"/>
    <property type="project" value="InterPro"/>
</dbReference>
<evidence type="ECO:0000259" key="8">
    <source>
        <dbReference type="SMART" id="SM00576"/>
    </source>
</evidence>
<dbReference type="PANTHER" id="PTHR46338:SF1">
    <property type="entry name" value="TRANSCRIPTION INITIATION FACTOR TFIID SUBUNIT 8"/>
    <property type="match status" value="1"/>
</dbReference>
<feature type="domain" description="Bromodomain associated" evidence="8">
    <location>
        <begin position="38"/>
        <end position="115"/>
    </location>
</feature>
<dbReference type="CDD" id="cd08049">
    <property type="entry name" value="TAF8"/>
    <property type="match status" value="1"/>
</dbReference>
<accession>A0A9Q0CQV6</accession>
<dbReference type="Proteomes" id="UP001151287">
    <property type="component" value="Unassembled WGS sequence"/>
</dbReference>
<dbReference type="CDD" id="cd00076">
    <property type="entry name" value="HFD_SF"/>
    <property type="match status" value="1"/>
</dbReference>
<keyword evidence="4" id="KW-0805">Transcription regulation</keyword>
<comment type="subcellular location">
    <subcellularLocation>
        <location evidence="1">Nucleus</location>
    </subcellularLocation>
</comment>
<dbReference type="Pfam" id="PF10406">
    <property type="entry name" value="TAF8_C"/>
    <property type="match status" value="1"/>
</dbReference>
<feature type="compositionally biased region" description="Low complexity" evidence="7">
    <location>
        <begin position="18"/>
        <end position="27"/>
    </location>
</feature>
<evidence type="ECO:0000313" key="9">
    <source>
        <dbReference type="EMBL" id="KAJ1698298.1"/>
    </source>
</evidence>
<evidence type="ECO:0000256" key="1">
    <source>
        <dbReference type="ARBA" id="ARBA00004123"/>
    </source>
</evidence>
<feature type="region of interest" description="Disordered" evidence="7">
    <location>
        <begin position="1"/>
        <end position="38"/>
    </location>
</feature>
<comment type="similarity">
    <text evidence="2">Belongs to the TAF8 family.</text>
</comment>
<organism evidence="9 10">
    <name type="scientific">Rhynchospora breviuscula</name>
    <dbReference type="NCBI Taxonomy" id="2022672"/>
    <lineage>
        <taxon>Eukaryota</taxon>
        <taxon>Viridiplantae</taxon>
        <taxon>Streptophyta</taxon>
        <taxon>Embryophyta</taxon>
        <taxon>Tracheophyta</taxon>
        <taxon>Spermatophyta</taxon>
        <taxon>Magnoliopsida</taxon>
        <taxon>Liliopsida</taxon>
        <taxon>Poales</taxon>
        <taxon>Cyperaceae</taxon>
        <taxon>Cyperoideae</taxon>
        <taxon>Rhynchosporeae</taxon>
        <taxon>Rhynchospora</taxon>
    </lineage>
</organism>
<evidence type="ECO:0000256" key="3">
    <source>
        <dbReference type="ARBA" id="ARBA00017307"/>
    </source>
</evidence>
<dbReference type="InterPro" id="IPR019473">
    <property type="entry name" value="TFIID_su8_C"/>
</dbReference>
<dbReference type="InterPro" id="IPR006565">
    <property type="entry name" value="BTP"/>
</dbReference>
<comment type="caution">
    <text evidence="9">The sequence shown here is derived from an EMBL/GenBank/DDBJ whole genome shotgun (WGS) entry which is preliminary data.</text>
</comment>
<keyword evidence="5" id="KW-0804">Transcription</keyword>
<evidence type="ECO:0000256" key="5">
    <source>
        <dbReference type="ARBA" id="ARBA00023163"/>
    </source>
</evidence>
<dbReference type="Pfam" id="PF07524">
    <property type="entry name" value="Bromo_TP"/>
    <property type="match status" value="1"/>
</dbReference>
<dbReference type="AlphaFoldDB" id="A0A9Q0CQV6"/>
<dbReference type="SMART" id="SM00576">
    <property type="entry name" value="BTP"/>
    <property type="match status" value="1"/>
</dbReference>
<evidence type="ECO:0000256" key="4">
    <source>
        <dbReference type="ARBA" id="ARBA00023015"/>
    </source>
</evidence>
<sequence>MSDGGEEDLGPYRNPRTSASIESSSTSPPHCASASGPDEFGRAVSKAAVVQILQATGFDGFRKSAIDTLSDLTIRYILSLGKATSSYANLSGRTSANLFDLVQGLEDLSNSGSGSKNCFVDSGVLTELNRFVKAGDPVPFSQFVPKFPICRAPKKTQTMDQIGDELMGKKHIPGWLPAFPALHTYMHTPVWPDRKGDPREDKIEQVRQRRKAEKSLLNLQKCIFGSGVGGFVPVSTGTSNSGADKGKRVVGDNPFLAPPLPHGAKEVSVIAPPIEADTGPLKRKSVLEAFGPTIEAANNTDLNADIGTDSDSRDAVPVKRPVVHFKLGVNKKSVALPLALDDNRDKLVFREDERDEKKRRAEMILKESMDNPQDLTQL</sequence>
<dbReference type="OrthoDB" id="436852at2759"/>
<evidence type="ECO:0000256" key="7">
    <source>
        <dbReference type="SAM" id="MobiDB-lite"/>
    </source>
</evidence>
<keyword evidence="10" id="KW-1185">Reference proteome</keyword>
<evidence type="ECO:0000313" key="10">
    <source>
        <dbReference type="Proteomes" id="UP001151287"/>
    </source>
</evidence>
<dbReference type="GO" id="GO:0046982">
    <property type="term" value="F:protein heterodimerization activity"/>
    <property type="evidence" value="ECO:0007669"/>
    <property type="project" value="InterPro"/>
</dbReference>
<dbReference type="EMBL" id="JAMQYH010000002">
    <property type="protein sequence ID" value="KAJ1698298.1"/>
    <property type="molecule type" value="Genomic_DNA"/>
</dbReference>
<dbReference type="Gene3D" id="1.10.20.10">
    <property type="entry name" value="Histone, subunit A"/>
    <property type="match status" value="1"/>
</dbReference>
<gene>
    <name evidence="9" type="ORF">LUZ63_006810</name>
</gene>
<evidence type="ECO:0000256" key="2">
    <source>
        <dbReference type="ARBA" id="ARBA00008767"/>
    </source>
</evidence>
<dbReference type="PANTHER" id="PTHR46338">
    <property type="entry name" value="TRANSCRIPTION INITIATION FACTOR TFIID SUBUNIT 8"/>
    <property type="match status" value="1"/>
</dbReference>
<keyword evidence="6" id="KW-0539">Nucleus</keyword>
<reference evidence="9" key="1">
    <citation type="journal article" date="2022" name="Cell">
        <title>Repeat-based holocentromeres influence genome architecture and karyotype evolution.</title>
        <authorList>
            <person name="Hofstatter P.G."/>
            <person name="Thangavel G."/>
            <person name="Lux T."/>
            <person name="Neumann P."/>
            <person name="Vondrak T."/>
            <person name="Novak P."/>
            <person name="Zhang M."/>
            <person name="Costa L."/>
            <person name="Castellani M."/>
            <person name="Scott A."/>
            <person name="Toegelov H."/>
            <person name="Fuchs J."/>
            <person name="Mata-Sucre Y."/>
            <person name="Dias Y."/>
            <person name="Vanzela A.L.L."/>
            <person name="Huettel B."/>
            <person name="Almeida C.C.S."/>
            <person name="Simkova H."/>
            <person name="Souza G."/>
            <person name="Pedrosa-Harand A."/>
            <person name="Macas J."/>
            <person name="Mayer K.F.X."/>
            <person name="Houben A."/>
            <person name="Marques A."/>
        </authorList>
    </citation>
    <scope>NUCLEOTIDE SEQUENCE</scope>
    <source>
        <strain evidence="9">RhyBre1mFocal</strain>
    </source>
</reference>
<dbReference type="InterPro" id="IPR009072">
    <property type="entry name" value="Histone-fold"/>
</dbReference>